<accession>A0A095AKD1</accession>
<dbReference type="PANTHER" id="PTHR22767:SF2">
    <property type="entry name" value="N(ALPHA)-ACETYLTRANSFERASE 15_16, ISOFORM A"/>
    <property type="match status" value="1"/>
</dbReference>
<dbReference type="InterPro" id="IPR021183">
    <property type="entry name" value="NatA_aux_su"/>
</dbReference>
<dbReference type="Pfam" id="PF07719">
    <property type="entry name" value="TPR_2"/>
    <property type="match status" value="1"/>
</dbReference>
<feature type="region of interest" description="Disordered" evidence="4">
    <location>
        <begin position="525"/>
        <end position="596"/>
    </location>
</feature>
<name>A0A095AKD1_SCHHA</name>
<dbReference type="SMART" id="SM00028">
    <property type="entry name" value="TPR"/>
    <property type="match status" value="5"/>
</dbReference>
<keyword evidence="5" id="KW-0808">Transferase</keyword>
<dbReference type="STRING" id="6185.A0A095AKD1"/>
<keyword evidence="1" id="KW-0677">Repeat</keyword>
<evidence type="ECO:0000256" key="4">
    <source>
        <dbReference type="SAM" id="MobiDB-lite"/>
    </source>
</evidence>
<dbReference type="Gene3D" id="1.25.40.1040">
    <property type="match status" value="1"/>
</dbReference>
<dbReference type="SUPFAM" id="SSF48452">
    <property type="entry name" value="TPR-like"/>
    <property type="match status" value="2"/>
</dbReference>
<dbReference type="Pfam" id="PF12569">
    <property type="entry name" value="NatA_aux_su"/>
    <property type="match status" value="1"/>
</dbReference>
<dbReference type="PROSITE" id="PS50005">
    <property type="entry name" value="TPR"/>
    <property type="match status" value="1"/>
</dbReference>
<evidence type="ECO:0000313" key="5">
    <source>
        <dbReference type="EMBL" id="KGB34561.1"/>
    </source>
</evidence>
<reference evidence="5" key="1">
    <citation type="journal article" date="2012" name="Nat. Genet.">
        <title>Whole-genome sequence of Schistosoma haematobium.</title>
        <authorList>
            <person name="Young N.D."/>
            <person name="Jex A.R."/>
            <person name="Li B."/>
            <person name="Liu S."/>
            <person name="Yang L."/>
            <person name="Xiong Z."/>
            <person name="Li Y."/>
            <person name="Cantacessi C."/>
            <person name="Hall R.S."/>
            <person name="Xu X."/>
            <person name="Chen F."/>
            <person name="Wu X."/>
            <person name="Zerlotini A."/>
            <person name="Oliveira G."/>
            <person name="Hofmann A."/>
            <person name="Zhang G."/>
            <person name="Fang X."/>
            <person name="Kang Y."/>
            <person name="Campbell B.E."/>
            <person name="Loukas A."/>
            <person name="Ranganathan S."/>
            <person name="Rollinson D."/>
            <person name="Rinaldi G."/>
            <person name="Brindley P.J."/>
            <person name="Yang H."/>
            <person name="Wang J."/>
            <person name="Wang J."/>
            <person name="Gasser R.B."/>
        </authorList>
    </citation>
    <scope>NUCLEOTIDE SEQUENCE [LARGE SCALE GENOMIC DNA]</scope>
</reference>
<feature type="repeat" description="TPR" evidence="3">
    <location>
        <begin position="62"/>
        <end position="95"/>
    </location>
</feature>
<dbReference type="InterPro" id="IPR019734">
    <property type="entry name" value="TPR_rpt"/>
</dbReference>
<dbReference type="InterPro" id="IPR013105">
    <property type="entry name" value="TPR_2"/>
</dbReference>
<organism evidence="5">
    <name type="scientific">Schistosoma haematobium</name>
    <name type="common">Blood fluke</name>
    <dbReference type="NCBI Taxonomy" id="6185"/>
    <lineage>
        <taxon>Eukaryota</taxon>
        <taxon>Metazoa</taxon>
        <taxon>Spiralia</taxon>
        <taxon>Lophotrochozoa</taxon>
        <taxon>Platyhelminthes</taxon>
        <taxon>Trematoda</taxon>
        <taxon>Digenea</taxon>
        <taxon>Strigeidida</taxon>
        <taxon>Schistosomatoidea</taxon>
        <taxon>Schistosomatidae</taxon>
        <taxon>Schistosoma</taxon>
    </lineage>
</organism>
<keyword evidence="2 3" id="KW-0802">TPR repeat</keyword>
<gene>
    <name evidence="5" type="ORF">MS3_02779</name>
</gene>
<dbReference type="AlphaFoldDB" id="A0A095AKD1"/>
<proteinExistence type="predicted"/>
<dbReference type="PANTHER" id="PTHR22767">
    <property type="entry name" value="N-TERMINAL ACETYLTRANSFERASE-RELATED"/>
    <property type="match status" value="1"/>
</dbReference>
<dbReference type="EMBL" id="KL250619">
    <property type="protein sequence ID" value="KGB34561.1"/>
    <property type="molecule type" value="Genomic_DNA"/>
</dbReference>
<dbReference type="GO" id="GO:0005737">
    <property type="term" value="C:cytoplasm"/>
    <property type="evidence" value="ECO:0007669"/>
    <property type="project" value="UniProtKB-ARBA"/>
</dbReference>
<dbReference type="Gene3D" id="1.25.40.1010">
    <property type="match status" value="1"/>
</dbReference>
<evidence type="ECO:0000256" key="2">
    <source>
        <dbReference type="ARBA" id="ARBA00022803"/>
    </source>
</evidence>
<evidence type="ECO:0000256" key="1">
    <source>
        <dbReference type="ARBA" id="ARBA00022737"/>
    </source>
</evidence>
<dbReference type="InterPro" id="IPR011990">
    <property type="entry name" value="TPR-like_helical_dom_sf"/>
</dbReference>
<dbReference type="GO" id="GO:0016740">
    <property type="term" value="F:transferase activity"/>
    <property type="evidence" value="ECO:0007669"/>
    <property type="project" value="UniProtKB-KW"/>
</dbReference>
<protein>
    <submittedName>
        <fullName evidence="5">N-alpha-acetyltransferase 16, NatA auxiliary subunit</fullName>
    </submittedName>
</protein>
<evidence type="ECO:0000256" key="3">
    <source>
        <dbReference type="PROSITE-ProRule" id="PRU00339"/>
    </source>
</evidence>
<feature type="compositionally biased region" description="Basic and acidic residues" evidence="4">
    <location>
        <begin position="553"/>
        <end position="573"/>
    </location>
</feature>
<sequence length="908" mass="104725">MSKQASTYTLPPKELSIFKRVVKYYDQKQYKNGLKYAKQILSNPKFSEHGETLAMKGILLNCLGWHIYGLIHKSDHKYEEAIKCYLQALKLDNENLQVLRDLSVLQMQLRDYEGCRDIRYKLLLLRPSQKASWIGYALIHHLLGNYEIALTVINEFKKGQSEIPQFDYEHSELLLYQAMIMLEAGKENAALEHLNQYSNEIVDKISLLEMKGRLLLSGYLFSAQLHLKLGQYEEAVECSWSLIDRNQENSLYLELLAQANTALVSGIIDANTETTKKTYESVIARYPQSRLSRRLILNYCSGDEFLQRLDAYLKPYIRKGVPPLFIQLVGLLNDSKKLSAFESLLTKYRNSMSAIGSLDAQESNEKEAPTTDVWLNYLLAQYYNFKRKYQEAIEIIDSQLLSTPTLVDFYVLKADVFHDAGDYITASRWMEEAQSLDTADRFINARCTKFMVEAHRLEDATNMASKFTRGNTSPKEYLSEMQCMWFLLDNARALKEMGRFGDALKLCHEVQQIYLQLYSQPLDSIDESPHGENDGMSSSEAKKLRNKQRKAAKRAEAEAARARAEQERREQAARSRQPASEEANADNPSMGENDLDANLLARPEDPLEEASKFLLPLLDLSPKIIEAYCLAFEVYERKRKFLLMLKWISRGVQLTNSRDNPWFHECCVRFLLQLHSRGKSDDIVGKVLTSEVPKLFSEWPENISFVQEYNKRFNHRNQDTYPHVFRYTLCQCLIDPQHRDNYLSKIPLPNDNFKGVTWQMIFLFVFSPYLIFHEIKVMIYASCFFILRRGQWTLLGRCDPSVIEKYRCACNEYFPMANAFLTTSQIDILRQNMIEAANSSAISGVFLTPNDKDQLSELNTDHGSKLSNEFSRLTTEPMVNGDLKDSTSWIPQSCKQVTVTNKATDIVV</sequence>
<dbReference type="PIRSF" id="PIRSF000422">
    <property type="entry name" value="N-terminal-AcTrfase-A_aux_su"/>
    <property type="match status" value="1"/>
</dbReference>